<evidence type="ECO:0000313" key="2">
    <source>
        <dbReference type="Proteomes" id="UP000334340"/>
    </source>
</evidence>
<sequence length="105" mass="11472">MAAPRTTQCAGSPFRREVATVARGLNFTLTTNVGDLDLFGEIADGGSYEDLQSHSMTIRVFGIECRCLSLEHLIAVKRAAGRPKDLEVIAELEAILEERSHNKNA</sequence>
<dbReference type="InterPro" id="IPR043519">
    <property type="entry name" value="NT_sf"/>
</dbReference>
<name>A0A564ZH58_9BACT</name>
<gene>
    <name evidence="1" type="ORF">MELA_01008</name>
</gene>
<evidence type="ECO:0000313" key="1">
    <source>
        <dbReference type="EMBL" id="VUZ84635.1"/>
    </source>
</evidence>
<organism evidence="1 2">
    <name type="scientific">Candidatus Methylomirabilis lanthanidiphila</name>
    <dbReference type="NCBI Taxonomy" id="2211376"/>
    <lineage>
        <taxon>Bacteria</taxon>
        <taxon>Candidatus Methylomirabilota</taxon>
        <taxon>Candidatus Methylomirabilia</taxon>
        <taxon>Candidatus Methylomirabilales</taxon>
        <taxon>Candidatus Methylomirabilaceae</taxon>
        <taxon>Candidatus Methylomirabilis</taxon>
    </lineage>
</organism>
<dbReference type="SUPFAM" id="SSF81301">
    <property type="entry name" value="Nucleotidyltransferase"/>
    <property type="match status" value="1"/>
</dbReference>
<dbReference type="Proteomes" id="UP000334340">
    <property type="component" value="Unassembled WGS sequence"/>
</dbReference>
<protein>
    <submittedName>
        <fullName evidence="1">Uncharacterized protein</fullName>
    </submittedName>
</protein>
<keyword evidence="2" id="KW-1185">Reference proteome</keyword>
<dbReference type="Gene3D" id="3.30.460.40">
    <property type="match status" value="1"/>
</dbReference>
<proteinExistence type="predicted"/>
<accession>A0A564ZH58</accession>
<dbReference type="EMBL" id="CABIKM010000015">
    <property type="protein sequence ID" value="VUZ84635.1"/>
    <property type="molecule type" value="Genomic_DNA"/>
</dbReference>
<reference evidence="1 2" key="1">
    <citation type="submission" date="2019-07" db="EMBL/GenBank/DDBJ databases">
        <authorList>
            <person name="Cremers G."/>
        </authorList>
    </citation>
    <scope>NUCLEOTIDE SEQUENCE [LARGE SCALE GENOMIC DNA]</scope>
</reference>
<dbReference type="AlphaFoldDB" id="A0A564ZH58"/>